<accession>A0A849VAN7</accession>
<evidence type="ECO:0000313" key="2">
    <source>
        <dbReference type="Proteomes" id="UP000586305"/>
    </source>
</evidence>
<name>A0A849VAN7_9GAMM</name>
<dbReference type="RefSeq" id="WP_171625004.1">
    <property type="nucleotide sequence ID" value="NZ_JABBPG010000002.1"/>
</dbReference>
<organism evidence="1 2">
    <name type="scientific">Pseudoalteromonas caenipelagi</name>
    <dbReference type="NCBI Taxonomy" id="2726988"/>
    <lineage>
        <taxon>Bacteria</taxon>
        <taxon>Pseudomonadati</taxon>
        <taxon>Pseudomonadota</taxon>
        <taxon>Gammaproteobacteria</taxon>
        <taxon>Alteromonadales</taxon>
        <taxon>Pseudoalteromonadaceae</taxon>
        <taxon>Pseudoalteromonas</taxon>
    </lineage>
</organism>
<comment type="caution">
    <text evidence="1">The sequence shown here is derived from an EMBL/GenBank/DDBJ whole genome shotgun (WGS) entry which is preliminary data.</text>
</comment>
<protein>
    <submittedName>
        <fullName evidence="1">Uncharacterized protein</fullName>
    </submittedName>
</protein>
<proteinExistence type="predicted"/>
<dbReference type="AlphaFoldDB" id="A0A849VAN7"/>
<evidence type="ECO:0000313" key="1">
    <source>
        <dbReference type="EMBL" id="NOU49918.1"/>
    </source>
</evidence>
<keyword evidence="2" id="KW-1185">Reference proteome</keyword>
<reference evidence="1 2" key="1">
    <citation type="submission" date="2020-04" db="EMBL/GenBank/DDBJ databases">
        <title>Pseudoalteromonas caenipelagi sp. nov., isolated from a tidal flat.</title>
        <authorList>
            <person name="Park S."/>
            <person name="Yoon J.-H."/>
        </authorList>
    </citation>
    <scope>NUCLEOTIDE SEQUENCE [LARGE SCALE GENOMIC DNA]</scope>
    <source>
        <strain evidence="1 2">JBTF-M23</strain>
    </source>
</reference>
<dbReference type="EMBL" id="JABBPG010000002">
    <property type="protein sequence ID" value="NOU49918.1"/>
    <property type="molecule type" value="Genomic_DNA"/>
</dbReference>
<gene>
    <name evidence="1" type="ORF">HG263_05125</name>
</gene>
<dbReference type="Proteomes" id="UP000586305">
    <property type="component" value="Unassembled WGS sequence"/>
</dbReference>
<sequence length="123" mass="13991">MKNIFLCCSITLFINGCMFVTKDVRYFDKECQVYATKTVLDVEMIKAANQHSRKCTETCPALTDNNVYFGAASLLVASAAAVSKNNQHWQQRKLDCRLQEASKQQLIVQDKAKSDISDIERQY</sequence>